<dbReference type="Pfam" id="PF13377">
    <property type="entry name" value="Peripla_BP_3"/>
    <property type="match status" value="1"/>
</dbReference>
<dbReference type="InterPro" id="IPR046335">
    <property type="entry name" value="LacI/GalR-like_sensor"/>
</dbReference>
<dbReference type="CDD" id="cd01392">
    <property type="entry name" value="HTH_LacI"/>
    <property type="match status" value="1"/>
</dbReference>
<keyword evidence="2" id="KW-0238">DNA-binding</keyword>
<dbReference type="GO" id="GO:0003700">
    <property type="term" value="F:DNA-binding transcription factor activity"/>
    <property type="evidence" value="ECO:0007669"/>
    <property type="project" value="TreeGrafter"/>
</dbReference>
<keyword evidence="6" id="KW-1185">Reference proteome</keyword>
<dbReference type="EMBL" id="FMKA01000012">
    <property type="protein sequence ID" value="SCP97614.1"/>
    <property type="molecule type" value="Genomic_DNA"/>
</dbReference>
<dbReference type="InterPro" id="IPR028082">
    <property type="entry name" value="Peripla_BP_I"/>
</dbReference>
<dbReference type="Pfam" id="PF00356">
    <property type="entry name" value="LacI"/>
    <property type="match status" value="1"/>
</dbReference>
<reference evidence="5 6" key="1">
    <citation type="submission" date="2016-09" db="EMBL/GenBank/DDBJ databases">
        <authorList>
            <person name="Capua I."/>
            <person name="De Benedictis P."/>
            <person name="Joannis T."/>
            <person name="Lombin L.H."/>
            <person name="Cattoli G."/>
        </authorList>
    </citation>
    <scope>NUCLEOTIDE SEQUENCE [LARGE SCALE GENOMIC DNA]</scope>
    <source>
        <strain evidence="5 6">GluBS11</strain>
    </source>
</reference>
<dbReference type="InterPro" id="IPR000843">
    <property type="entry name" value="HTH_LacI"/>
</dbReference>
<sequence>MKRVTISDIAKVCETTKTTVSYVINGKLNKVSPEMVQKVKTAMKELGYVPSHSAKSLAGKGSNLIGVIVPQVDVTQKMIFDNPFYSEFISGIEYYLRNSGYSVVLSVVNRENCFEDMMMKWNLDGAVVFGIDNDEMVKILGNYAVPVLLIDSYITSSNFYRMNLQDEEAAYMATKFLIEEGHKNIAVVTGKVEKSMLLEARLEGYKRALGDSGIAFRQESVFEGDVTYEYGFEAAKKIEEDPDITGILASADIVAFGVINYLQSKGRKIPEEYSVVGFDDTYQAKIMHPKLTTVGQNISKRGEKAGELILNIIMNRQKEKETWMKCEMVVRETTRKLK</sequence>
<dbReference type="AlphaFoldDB" id="A0A1D3TU72"/>
<organism evidence="5 6">
    <name type="scientific">Anaerobium acetethylicum</name>
    <dbReference type="NCBI Taxonomy" id="1619234"/>
    <lineage>
        <taxon>Bacteria</taxon>
        <taxon>Bacillati</taxon>
        <taxon>Bacillota</taxon>
        <taxon>Clostridia</taxon>
        <taxon>Lachnospirales</taxon>
        <taxon>Lachnospiraceae</taxon>
        <taxon>Anaerobium</taxon>
    </lineage>
</organism>
<dbReference type="Gene3D" id="3.40.50.2300">
    <property type="match status" value="2"/>
</dbReference>
<name>A0A1D3TU72_9FIRM</name>
<dbReference type="RefSeq" id="WP_169823664.1">
    <property type="nucleotide sequence ID" value="NZ_FMKA01000012.1"/>
</dbReference>
<dbReference type="PANTHER" id="PTHR30146">
    <property type="entry name" value="LACI-RELATED TRANSCRIPTIONAL REPRESSOR"/>
    <property type="match status" value="1"/>
</dbReference>
<accession>A0A1D3TU72</accession>
<dbReference type="Gene3D" id="1.10.260.40">
    <property type="entry name" value="lambda repressor-like DNA-binding domains"/>
    <property type="match status" value="1"/>
</dbReference>
<evidence type="ECO:0000256" key="1">
    <source>
        <dbReference type="ARBA" id="ARBA00023015"/>
    </source>
</evidence>
<dbReference type="STRING" id="1619234.SAMN05421730_101237"/>
<dbReference type="Proteomes" id="UP000199315">
    <property type="component" value="Unassembled WGS sequence"/>
</dbReference>
<dbReference type="PANTHER" id="PTHR30146:SF24">
    <property type="entry name" value="XYLOSE OPERON REGULATORY PROTEIN"/>
    <property type="match status" value="1"/>
</dbReference>
<dbReference type="GO" id="GO:0000976">
    <property type="term" value="F:transcription cis-regulatory region binding"/>
    <property type="evidence" value="ECO:0007669"/>
    <property type="project" value="TreeGrafter"/>
</dbReference>
<dbReference type="PROSITE" id="PS50932">
    <property type="entry name" value="HTH_LACI_2"/>
    <property type="match status" value="1"/>
</dbReference>
<proteinExistence type="predicted"/>
<evidence type="ECO:0000313" key="5">
    <source>
        <dbReference type="EMBL" id="SCP97614.1"/>
    </source>
</evidence>
<keyword evidence="3" id="KW-0804">Transcription</keyword>
<evidence type="ECO:0000259" key="4">
    <source>
        <dbReference type="PROSITE" id="PS50932"/>
    </source>
</evidence>
<evidence type="ECO:0000256" key="3">
    <source>
        <dbReference type="ARBA" id="ARBA00023163"/>
    </source>
</evidence>
<feature type="domain" description="HTH lacI-type" evidence="4">
    <location>
        <begin position="4"/>
        <end position="59"/>
    </location>
</feature>
<gene>
    <name evidence="5" type="ORF">SAMN05421730_101237</name>
</gene>
<evidence type="ECO:0000256" key="2">
    <source>
        <dbReference type="ARBA" id="ARBA00023125"/>
    </source>
</evidence>
<protein>
    <submittedName>
        <fullName evidence="5">LacI family transcriptional regulator</fullName>
    </submittedName>
</protein>
<dbReference type="CDD" id="cd06267">
    <property type="entry name" value="PBP1_LacI_sugar_binding-like"/>
    <property type="match status" value="1"/>
</dbReference>
<keyword evidence="1" id="KW-0805">Transcription regulation</keyword>
<dbReference type="InterPro" id="IPR010982">
    <property type="entry name" value="Lambda_DNA-bd_dom_sf"/>
</dbReference>
<evidence type="ECO:0000313" key="6">
    <source>
        <dbReference type="Proteomes" id="UP000199315"/>
    </source>
</evidence>
<dbReference type="SUPFAM" id="SSF53822">
    <property type="entry name" value="Periplasmic binding protein-like I"/>
    <property type="match status" value="1"/>
</dbReference>
<dbReference type="SUPFAM" id="SSF47413">
    <property type="entry name" value="lambda repressor-like DNA-binding domains"/>
    <property type="match status" value="1"/>
</dbReference>
<dbReference type="SMART" id="SM00354">
    <property type="entry name" value="HTH_LACI"/>
    <property type="match status" value="1"/>
</dbReference>